<dbReference type="WBParaSite" id="HPLM_0000494501-mRNA-1">
    <property type="protein sequence ID" value="HPLM_0000494501-mRNA-1"/>
    <property type="gene ID" value="HPLM_0000494501"/>
</dbReference>
<proteinExistence type="predicted"/>
<gene>
    <name evidence="1" type="ORF">HPLM_LOCUS4937</name>
</gene>
<dbReference type="AlphaFoldDB" id="A0A0N4W4V5"/>
<dbReference type="Proteomes" id="UP000268014">
    <property type="component" value="Unassembled WGS sequence"/>
</dbReference>
<evidence type="ECO:0000313" key="1">
    <source>
        <dbReference type="EMBL" id="VDO24378.1"/>
    </source>
</evidence>
<accession>A0A0N4W4V5</accession>
<dbReference type="EMBL" id="UZAF01016268">
    <property type="protein sequence ID" value="VDO24378.1"/>
    <property type="molecule type" value="Genomic_DNA"/>
</dbReference>
<evidence type="ECO:0000313" key="2">
    <source>
        <dbReference type="Proteomes" id="UP000268014"/>
    </source>
</evidence>
<reference evidence="1 2" key="2">
    <citation type="submission" date="2018-11" db="EMBL/GenBank/DDBJ databases">
        <authorList>
            <consortium name="Pathogen Informatics"/>
        </authorList>
    </citation>
    <scope>NUCLEOTIDE SEQUENCE [LARGE SCALE GENOMIC DNA]</scope>
    <source>
        <strain evidence="1 2">MHpl1</strain>
    </source>
</reference>
<sequence length="192" mass="21575">MLRKTEDERPKREVLVRLSCSTWVICMIRLILIRTQREAIVPQTRVPDSTFFTPTHSTINYSTPNSIQTACYRYEAIDREPDPSESIGSLPSANLRKHDVGALFYWKSFLGAKTDGLVNMGNKHLQTVSGSDQRTLVMAGLAGTRSPDHTSVVVSYFPYTTCFLKALMGTLSDCLPNHHCGPPRLGFRIMRP</sequence>
<name>A0A0N4W4V5_HAEPC</name>
<reference evidence="3" key="1">
    <citation type="submission" date="2017-02" db="UniProtKB">
        <authorList>
            <consortium name="WormBaseParasite"/>
        </authorList>
    </citation>
    <scope>IDENTIFICATION</scope>
</reference>
<protein>
    <submittedName>
        <fullName evidence="1 3">Uncharacterized protein</fullName>
    </submittedName>
</protein>
<organism evidence="3">
    <name type="scientific">Haemonchus placei</name>
    <name type="common">Barber's pole worm</name>
    <dbReference type="NCBI Taxonomy" id="6290"/>
    <lineage>
        <taxon>Eukaryota</taxon>
        <taxon>Metazoa</taxon>
        <taxon>Ecdysozoa</taxon>
        <taxon>Nematoda</taxon>
        <taxon>Chromadorea</taxon>
        <taxon>Rhabditida</taxon>
        <taxon>Rhabditina</taxon>
        <taxon>Rhabditomorpha</taxon>
        <taxon>Strongyloidea</taxon>
        <taxon>Trichostrongylidae</taxon>
        <taxon>Haemonchus</taxon>
    </lineage>
</organism>
<evidence type="ECO:0000313" key="3">
    <source>
        <dbReference type="WBParaSite" id="HPLM_0000494501-mRNA-1"/>
    </source>
</evidence>
<keyword evidence="2" id="KW-1185">Reference proteome</keyword>